<dbReference type="Pfam" id="PF18945">
    <property type="entry name" value="VipB_2"/>
    <property type="match status" value="1"/>
</dbReference>
<evidence type="ECO:0000259" key="2">
    <source>
        <dbReference type="Pfam" id="PF18945"/>
    </source>
</evidence>
<dbReference type="NCBIfam" id="TIGR03355">
    <property type="entry name" value="VI_chp_2"/>
    <property type="match status" value="1"/>
</dbReference>
<dbReference type="RefSeq" id="WP_180286707.1">
    <property type="nucleotide sequence ID" value="NZ_JABFDB010000047.1"/>
</dbReference>
<protein>
    <submittedName>
        <fullName evidence="3">Type VI secretion system contractile sheath large subunit</fullName>
    </submittedName>
</protein>
<feature type="domain" description="TssC1 N-terminal" evidence="1">
    <location>
        <begin position="66"/>
        <end position="373"/>
    </location>
</feature>
<evidence type="ECO:0000259" key="1">
    <source>
        <dbReference type="Pfam" id="PF05943"/>
    </source>
</evidence>
<dbReference type="PANTHER" id="PTHR35565:SF3">
    <property type="entry name" value="TYPE VI SECRETION SYSTEM SHEATH PROTEIN TSSC1"/>
    <property type="match status" value="1"/>
</dbReference>
<dbReference type="PANTHER" id="PTHR35565">
    <property type="entry name" value="CYTOPLASMIC PROTEIN-RELATED"/>
    <property type="match status" value="1"/>
</dbReference>
<accession>A0ABX2TLE0</accession>
<proteinExistence type="predicted"/>
<comment type="caution">
    <text evidence="3">The sequence shown here is derived from an EMBL/GenBank/DDBJ whole genome shotgun (WGS) entry which is preliminary data.</text>
</comment>
<name>A0ABX2TLE0_9PROT</name>
<evidence type="ECO:0000313" key="4">
    <source>
        <dbReference type="Proteomes" id="UP000584642"/>
    </source>
</evidence>
<dbReference type="InterPro" id="IPR010269">
    <property type="entry name" value="T6SS_TssC-like"/>
</dbReference>
<reference evidence="3 4" key="1">
    <citation type="submission" date="2020-05" db="EMBL/GenBank/DDBJ databases">
        <title>Azospirillum oleiclasticum sp. nov, a nitrogen-fixing and heavy crude oil-emulsifying bacterium isolated from the crude oil of Yumen Oilfield.</title>
        <authorList>
            <person name="Wu D."/>
            <person name="Cai M."/>
            <person name="Zhang X."/>
        </authorList>
    </citation>
    <scope>NUCLEOTIDE SEQUENCE [LARGE SCALE GENOMIC DNA]</scope>
    <source>
        <strain evidence="3 4">ROY-1-1-2</strain>
    </source>
</reference>
<feature type="domain" description="TssC1 C-terminal" evidence="2">
    <location>
        <begin position="382"/>
        <end position="493"/>
    </location>
</feature>
<dbReference type="Pfam" id="PF05943">
    <property type="entry name" value="VipB"/>
    <property type="match status" value="1"/>
</dbReference>
<keyword evidence="4" id="KW-1185">Reference proteome</keyword>
<evidence type="ECO:0000313" key="3">
    <source>
        <dbReference type="EMBL" id="NYZ24939.1"/>
    </source>
</evidence>
<sequence>MSESQAQGAGAATEVAEGTGFSILDQAIAATKQTEPDRAQELLKTLTQEAMAGTVTFNKNLGATINKAIAAIDAKISKQLNAIMHHPNFQKLEGSWRGMHYLVMNSETSSTLKIRMLNCTKKELYKDISKAVEFDQSAIFKKIYENEFGTPGGEPYGALIGDYEFTNHPEDIELLSGVSNVAAAAFAPFVAAASPKLFGFEDMTELSKPRDLEKIFDSIEYTKWRSFRESEDSRFVTLTMPRTLARLPYGANTKPIEEFDFEEAPTDGGVARSMEHGDYCWMNSSYVLGARLTNAFSQYGWCTAIRGAEGGGKVENLPFHTFTSDDGDADAKCPTEVGITDRREAELSKLGFLPLCHYKNQDYAVFFGAQTAQKPKKYDRPEATANAAISARLPYIMATSRFAHYLKIMARDKIGSFMEASDCEAWLNRWILNYVNGNAAAGQDMKARYPLAEAKIQVKEIPGKPGSYNAVAWLRPWLQMEELTTSLRMVARIPQVG</sequence>
<dbReference type="Proteomes" id="UP000584642">
    <property type="component" value="Unassembled WGS sequence"/>
</dbReference>
<dbReference type="InterPro" id="IPR044031">
    <property type="entry name" value="TssC1_N"/>
</dbReference>
<gene>
    <name evidence="3" type="primary">tssC</name>
    <name evidence="3" type="ORF">HND93_34995</name>
</gene>
<dbReference type="InterPro" id="IPR044032">
    <property type="entry name" value="TssC1_C"/>
</dbReference>
<organism evidence="3 4">
    <name type="scientific">Azospirillum oleiclasticum</name>
    <dbReference type="NCBI Taxonomy" id="2735135"/>
    <lineage>
        <taxon>Bacteria</taxon>
        <taxon>Pseudomonadati</taxon>
        <taxon>Pseudomonadota</taxon>
        <taxon>Alphaproteobacteria</taxon>
        <taxon>Rhodospirillales</taxon>
        <taxon>Azospirillaceae</taxon>
        <taxon>Azospirillum</taxon>
    </lineage>
</organism>
<dbReference type="EMBL" id="JABFDB010000047">
    <property type="protein sequence ID" value="NYZ24939.1"/>
    <property type="molecule type" value="Genomic_DNA"/>
</dbReference>